<dbReference type="Proteomes" id="UP001141806">
    <property type="component" value="Unassembled WGS sequence"/>
</dbReference>
<dbReference type="OrthoDB" id="40579at2759"/>
<proteinExistence type="predicted"/>
<dbReference type="PANTHER" id="PTHR43885">
    <property type="entry name" value="HALOACID DEHALOGENASE-LIKE HYDROLASE"/>
    <property type="match status" value="1"/>
</dbReference>
<sequence>MLGSMPKMLERGWRCFLVESLLQELSSKENVAIGLVTGNLEEIAWMKMESLDIKKYFTAPNFGGFGSDHIDRGYLVKIAAERAEKLFHGGFDLRVHVGDTPNDIRAGEFGGALAVGVCTGAFSKEQLEQASSGGAVVFADLCDIEGFMRLLGI</sequence>
<dbReference type="SUPFAM" id="SSF56784">
    <property type="entry name" value="HAD-like"/>
    <property type="match status" value="1"/>
</dbReference>
<accession>A0A9Q0KQ96</accession>
<dbReference type="InterPro" id="IPR023214">
    <property type="entry name" value="HAD_sf"/>
</dbReference>
<dbReference type="Pfam" id="PF13242">
    <property type="entry name" value="Hydrolase_like"/>
    <property type="match status" value="1"/>
</dbReference>
<keyword evidence="2" id="KW-1185">Reference proteome</keyword>
<gene>
    <name evidence="1" type="ORF">NE237_007885</name>
</gene>
<dbReference type="AlphaFoldDB" id="A0A9Q0KQ96"/>
<dbReference type="EMBL" id="JAMYWD010000004">
    <property type="protein sequence ID" value="KAJ4974711.1"/>
    <property type="molecule type" value="Genomic_DNA"/>
</dbReference>
<reference evidence="1" key="1">
    <citation type="journal article" date="2023" name="Plant J.">
        <title>The genome of the king protea, Protea cynaroides.</title>
        <authorList>
            <person name="Chang J."/>
            <person name="Duong T.A."/>
            <person name="Schoeman C."/>
            <person name="Ma X."/>
            <person name="Roodt D."/>
            <person name="Barker N."/>
            <person name="Li Z."/>
            <person name="Van de Peer Y."/>
            <person name="Mizrachi E."/>
        </authorList>
    </citation>
    <scope>NUCLEOTIDE SEQUENCE</scope>
    <source>
        <tissue evidence="1">Young leaves</tissue>
    </source>
</reference>
<dbReference type="PANTHER" id="PTHR43885:SF1">
    <property type="entry name" value="SUPERFAMILY HYDROLASE, PUTATIVE (AFU_ORTHOLOGUE AFUA_4G13290)-RELATED"/>
    <property type="match status" value="1"/>
</dbReference>
<organism evidence="1 2">
    <name type="scientific">Protea cynaroides</name>
    <dbReference type="NCBI Taxonomy" id="273540"/>
    <lineage>
        <taxon>Eukaryota</taxon>
        <taxon>Viridiplantae</taxon>
        <taxon>Streptophyta</taxon>
        <taxon>Embryophyta</taxon>
        <taxon>Tracheophyta</taxon>
        <taxon>Spermatophyta</taxon>
        <taxon>Magnoliopsida</taxon>
        <taxon>Proteales</taxon>
        <taxon>Proteaceae</taxon>
        <taxon>Protea</taxon>
    </lineage>
</organism>
<dbReference type="InterPro" id="IPR036412">
    <property type="entry name" value="HAD-like_sf"/>
</dbReference>
<name>A0A9Q0KQ96_9MAGN</name>
<evidence type="ECO:0000313" key="2">
    <source>
        <dbReference type="Proteomes" id="UP001141806"/>
    </source>
</evidence>
<protein>
    <submittedName>
        <fullName evidence="1">Uncharacterized protein</fullName>
    </submittedName>
</protein>
<comment type="caution">
    <text evidence="1">The sequence shown here is derived from an EMBL/GenBank/DDBJ whole genome shotgun (WGS) entry which is preliminary data.</text>
</comment>
<evidence type="ECO:0000313" key="1">
    <source>
        <dbReference type="EMBL" id="KAJ4974711.1"/>
    </source>
</evidence>
<dbReference type="Gene3D" id="3.40.50.1000">
    <property type="entry name" value="HAD superfamily/HAD-like"/>
    <property type="match status" value="1"/>
</dbReference>